<evidence type="ECO:0000313" key="2">
    <source>
        <dbReference type="Proteomes" id="UP001629235"/>
    </source>
</evidence>
<proteinExistence type="predicted"/>
<dbReference type="EMBL" id="JAQQDW010000218">
    <property type="protein sequence ID" value="MFM0109397.1"/>
    <property type="molecule type" value="Genomic_DNA"/>
</dbReference>
<organism evidence="1 2">
    <name type="scientific">Paraburkholderia rhynchosiae</name>
    <dbReference type="NCBI Taxonomy" id="487049"/>
    <lineage>
        <taxon>Bacteria</taxon>
        <taxon>Pseudomonadati</taxon>
        <taxon>Pseudomonadota</taxon>
        <taxon>Betaproteobacteria</taxon>
        <taxon>Burkholderiales</taxon>
        <taxon>Burkholderiaceae</taxon>
        <taxon>Paraburkholderia</taxon>
    </lineage>
</organism>
<evidence type="ECO:0000313" key="1">
    <source>
        <dbReference type="EMBL" id="MFM0109397.1"/>
    </source>
</evidence>
<reference evidence="1 2" key="1">
    <citation type="journal article" date="2024" name="Chem. Sci.">
        <title>Discovery of megapolipeptins by genome mining of a Burkholderiales bacteria collection.</title>
        <authorList>
            <person name="Paulo B.S."/>
            <person name="Recchia M.J.J."/>
            <person name="Lee S."/>
            <person name="Fergusson C.H."/>
            <person name="Romanowski S.B."/>
            <person name="Hernandez A."/>
            <person name="Krull N."/>
            <person name="Liu D.Y."/>
            <person name="Cavanagh H."/>
            <person name="Bos A."/>
            <person name="Gray C.A."/>
            <person name="Murphy B.T."/>
            <person name="Linington R.G."/>
            <person name="Eustaquio A.S."/>
        </authorList>
    </citation>
    <scope>NUCLEOTIDE SEQUENCE [LARGE SCALE GENOMIC DNA]</scope>
    <source>
        <strain evidence="1 2">RL18-126-BIB-B</strain>
    </source>
</reference>
<protein>
    <submittedName>
        <fullName evidence="1">Uncharacterized protein</fullName>
    </submittedName>
</protein>
<gene>
    <name evidence="1" type="ORF">PQR01_40100</name>
</gene>
<comment type="caution">
    <text evidence="1">The sequence shown here is derived from an EMBL/GenBank/DDBJ whole genome shotgun (WGS) entry which is preliminary data.</text>
</comment>
<accession>A0ACC7NPI1</accession>
<dbReference type="Proteomes" id="UP001629235">
    <property type="component" value="Unassembled WGS sequence"/>
</dbReference>
<keyword evidence="2" id="KW-1185">Reference proteome</keyword>
<name>A0ACC7NPI1_9BURK</name>
<feature type="non-terminal residue" evidence="1">
    <location>
        <position position="1"/>
    </location>
</feature>
<sequence>DELYGVFLHGKWVTHAPVFTERQIAEIWLMTRKPPDGYKGAVIKNLRAEARELRKKAARVLVDAEQESANLLAARHLDDELYGVFHKGKLVIDAPVFTEKQTAEIWLLMQKRKPQQGYKGVVIKSLAAEWKERRKKAARVLVKAEQESVHLLAVAKQLDAVPVPLPGTNFVDVELERPHAAKGSYSSFGREKNTSAVSGGLPGLGKKR</sequence>